<proteinExistence type="predicted"/>
<protein>
    <submittedName>
        <fullName evidence="1">Uncharacterized protein MANES_12G027100</fullName>
    </submittedName>
</protein>
<organism evidence="1">
    <name type="scientific">Rhizophora mucronata</name>
    <name type="common">Asiatic mangrove</name>
    <dbReference type="NCBI Taxonomy" id="61149"/>
    <lineage>
        <taxon>Eukaryota</taxon>
        <taxon>Viridiplantae</taxon>
        <taxon>Streptophyta</taxon>
        <taxon>Embryophyta</taxon>
        <taxon>Tracheophyta</taxon>
        <taxon>Spermatophyta</taxon>
        <taxon>Magnoliopsida</taxon>
        <taxon>eudicotyledons</taxon>
        <taxon>Gunneridae</taxon>
        <taxon>Pentapetalae</taxon>
        <taxon>rosids</taxon>
        <taxon>fabids</taxon>
        <taxon>Malpighiales</taxon>
        <taxon>Rhizophoraceae</taxon>
        <taxon>Rhizophora</taxon>
    </lineage>
</organism>
<dbReference type="AlphaFoldDB" id="A0A2P2K1Q5"/>
<reference evidence="1" key="1">
    <citation type="submission" date="2018-02" db="EMBL/GenBank/DDBJ databases">
        <title>Rhizophora mucronata_Transcriptome.</title>
        <authorList>
            <person name="Meera S.P."/>
            <person name="Sreeshan A."/>
            <person name="Augustine A."/>
        </authorList>
    </citation>
    <scope>NUCLEOTIDE SEQUENCE</scope>
    <source>
        <tissue evidence="1">Leaf</tissue>
    </source>
</reference>
<dbReference type="EMBL" id="GGEC01019168">
    <property type="protein sequence ID" value="MBW99651.1"/>
    <property type="molecule type" value="Transcribed_RNA"/>
</dbReference>
<name>A0A2P2K1Q5_RHIMU</name>
<evidence type="ECO:0000313" key="1">
    <source>
        <dbReference type="EMBL" id="MBW99651.1"/>
    </source>
</evidence>
<accession>A0A2P2K1Q5</accession>
<sequence length="50" mass="6118">MLENNTPCTDPDPPCRYDIEIICKNHSWLDTWHFLGQSISYLHHKYWREI</sequence>